<name>A0AAW2SFU1_9LAMI</name>
<evidence type="ECO:0000256" key="1">
    <source>
        <dbReference type="SAM" id="MobiDB-lite"/>
    </source>
</evidence>
<feature type="region of interest" description="Disordered" evidence="1">
    <location>
        <begin position="1"/>
        <end position="59"/>
    </location>
</feature>
<comment type="caution">
    <text evidence="2">The sequence shown here is derived from an EMBL/GenBank/DDBJ whole genome shotgun (WGS) entry which is preliminary data.</text>
</comment>
<organism evidence="2">
    <name type="scientific">Sesamum latifolium</name>
    <dbReference type="NCBI Taxonomy" id="2727402"/>
    <lineage>
        <taxon>Eukaryota</taxon>
        <taxon>Viridiplantae</taxon>
        <taxon>Streptophyta</taxon>
        <taxon>Embryophyta</taxon>
        <taxon>Tracheophyta</taxon>
        <taxon>Spermatophyta</taxon>
        <taxon>Magnoliopsida</taxon>
        <taxon>eudicotyledons</taxon>
        <taxon>Gunneridae</taxon>
        <taxon>Pentapetalae</taxon>
        <taxon>asterids</taxon>
        <taxon>lamiids</taxon>
        <taxon>Lamiales</taxon>
        <taxon>Pedaliaceae</taxon>
        <taxon>Sesamum</taxon>
    </lineage>
</organism>
<sequence length="74" mass="7968">MSCLSSGERAPFKMSWLERMRPPSPRTASDDYTTPYGEEGDLSDPIPRSLGGGGGGGGVEVRRVELLLEKGQKN</sequence>
<proteinExistence type="predicted"/>
<reference evidence="2" key="2">
    <citation type="journal article" date="2024" name="Plant">
        <title>Genomic evolution and insights into agronomic trait innovations of Sesamum species.</title>
        <authorList>
            <person name="Miao H."/>
            <person name="Wang L."/>
            <person name="Qu L."/>
            <person name="Liu H."/>
            <person name="Sun Y."/>
            <person name="Le M."/>
            <person name="Wang Q."/>
            <person name="Wei S."/>
            <person name="Zheng Y."/>
            <person name="Lin W."/>
            <person name="Duan Y."/>
            <person name="Cao H."/>
            <person name="Xiong S."/>
            <person name="Wang X."/>
            <person name="Wei L."/>
            <person name="Li C."/>
            <person name="Ma Q."/>
            <person name="Ju M."/>
            <person name="Zhao R."/>
            <person name="Li G."/>
            <person name="Mu C."/>
            <person name="Tian Q."/>
            <person name="Mei H."/>
            <person name="Zhang T."/>
            <person name="Gao T."/>
            <person name="Zhang H."/>
        </authorList>
    </citation>
    <scope>NUCLEOTIDE SEQUENCE</scope>
    <source>
        <strain evidence="2">KEN1</strain>
    </source>
</reference>
<accession>A0AAW2SFU1</accession>
<evidence type="ECO:0000313" key="2">
    <source>
        <dbReference type="EMBL" id="KAL0391268.1"/>
    </source>
</evidence>
<dbReference type="EMBL" id="JACGWN010000046">
    <property type="protein sequence ID" value="KAL0391268.1"/>
    <property type="molecule type" value="Genomic_DNA"/>
</dbReference>
<feature type="compositionally biased region" description="Gly residues" evidence="1">
    <location>
        <begin position="50"/>
        <end position="59"/>
    </location>
</feature>
<dbReference type="AlphaFoldDB" id="A0AAW2SFU1"/>
<gene>
    <name evidence="2" type="ORF">Slati_4549300</name>
</gene>
<reference evidence="2" key="1">
    <citation type="submission" date="2020-06" db="EMBL/GenBank/DDBJ databases">
        <authorList>
            <person name="Li T."/>
            <person name="Hu X."/>
            <person name="Zhang T."/>
            <person name="Song X."/>
            <person name="Zhang H."/>
            <person name="Dai N."/>
            <person name="Sheng W."/>
            <person name="Hou X."/>
            <person name="Wei L."/>
        </authorList>
    </citation>
    <scope>NUCLEOTIDE SEQUENCE</scope>
    <source>
        <strain evidence="2">KEN1</strain>
        <tissue evidence="2">Leaf</tissue>
    </source>
</reference>
<protein>
    <submittedName>
        <fullName evidence="2">Uncharacterized protein</fullName>
    </submittedName>
</protein>